<evidence type="ECO:0000256" key="2">
    <source>
        <dbReference type="ARBA" id="ARBA00023315"/>
    </source>
</evidence>
<feature type="domain" description="N-acetyltransferase" evidence="3">
    <location>
        <begin position="39"/>
        <end position="180"/>
    </location>
</feature>
<keyword evidence="5" id="KW-1185">Reference proteome</keyword>
<evidence type="ECO:0000259" key="3">
    <source>
        <dbReference type="PROSITE" id="PS51186"/>
    </source>
</evidence>
<reference evidence="4 5" key="1">
    <citation type="submission" date="2016-10" db="EMBL/GenBank/DDBJ databases">
        <authorList>
            <person name="de Groot N.N."/>
        </authorList>
    </citation>
    <scope>NUCLEOTIDE SEQUENCE [LARGE SCALE GENOMIC DNA]</scope>
    <source>
        <strain evidence="4 5">DSM 45610</strain>
    </source>
</reference>
<proteinExistence type="predicted"/>
<keyword evidence="2" id="KW-0012">Acyltransferase</keyword>
<dbReference type="PANTHER" id="PTHR43420">
    <property type="entry name" value="ACETYLTRANSFERASE"/>
    <property type="match status" value="1"/>
</dbReference>
<dbReference type="PROSITE" id="PS51186">
    <property type="entry name" value="GNAT"/>
    <property type="match status" value="1"/>
</dbReference>
<dbReference type="Gene3D" id="3.40.630.30">
    <property type="match status" value="1"/>
</dbReference>
<dbReference type="InterPro" id="IPR050680">
    <property type="entry name" value="YpeA/RimI_acetyltransf"/>
</dbReference>
<dbReference type="InterPro" id="IPR000182">
    <property type="entry name" value="GNAT_dom"/>
</dbReference>
<evidence type="ECO:0000313" key="4">
    <source>
        <dbReference type="EMBL" id="SDX23268.1"/>
    </source>
</evidence>
<accession>A0A1H3A228</accession>
<evidence type="ECO:0000256" key="1">
    <source>
        <dbReference type="ARBA" id="ARBA00022679"/>
    </source>
</evidence>
<gene>
    <name evidence="4" type="ORF">SAMN05444487_11284</name>
</gene>
<dbReference type="CDD" id="cd04301">
    <property type="entry name" value="NAT_SF"/>
    <property type="match status" value="1"/>
</dbReference>
<protein>
    <submittedName>
        <fullName evidence="4">Acetyltransferase (GNAT) family protein</fullName>
    </submittedName>
</protein>
<dbReference type="AlphaFoldDB" id="A0A1H3A228"/>
<dbReference type="Proteomes" id="UP000198534">
    <property type="component" value="Unassembled WGS sequence"/>
</dbReference>
<organism evidence="4 5">
    <name type="scientific">Marininema mesophilum</name>
    <dbReference type="NCBI Taxonomy" id="1048340"/>
    <lineage>
        <taxon>Bacteria</taxon>
        <taxon>Bacillati</taxon>
        <taxon>Bacillota</taxon>
        <taxon>Bacilli</taxon>
        <taxon>Bacillales</taxon>
        <taxon>Thermoactinomycetaceae</taxon>
        <taxon>Marininema</taxon>
    </lineage>
</organism>
<dbReference type="GO" id="GO:0016747">
    <property type="term" value="F:acyltransferase activity, transferring groups other than amino-acyl groups"/>
    <property type="evidence" value="ECO:0007669"/>
    <property type="project" value="InterPro"/>
</dbReference>
<evidence type="ECO:0000313" key="5">
    <source>
        <dbReference type="Proteomes" id="UP000198534"/>
    </source>
</evidence>
<dbReference type="SUPFAM" id="SSF55729">
    <property type="entry name" value="Acyl-CoA N-acyltransferases (Nat)"/>
    <property type="match status" value="1"/>
</dbReference>
<dbReference type="OrthoDB" id="67353at2"/>
<name>A0A1H3A228_9BACL</name>
<dbReference type="RefSeq" id="WP_091741270.1">
    <property type="nucleotide sequence ID" value="NZ_FNNQ01000012.1"/>
</dbReference>
<dbReference type="InterPro" id="IPR016181">
    <property type="entry name" value="Acyl_CoA_acyltransferase"/>
</dbReference>
<keyword evidence="1 4" id="KW-0808">Transferase</keyword>
<dbReference type="EMBL" id="FNNQ01000012">
    <property type="protein sequence ID" value="SDX23268.1"/>
    <property type="molecule type" value="Genomic_DNA"/>
</dbReference>
<dbReference type="STRING" id="1048340.SAMN05444487_11284"/>
<sequence>MQSISQFHSRRYSPENDAEKAEEFHLALMRHHYRLWSELKGEKYDPAYWDRILIEEKEGARWREELGDRAEDENAYIQVYTAPGSDVPIGILFLDIRRDHLTFRNEGYINEIYLSPEYQGQGLSRQILMDGEAWFAEKGISSRQVFVTANNLAAVRLYERLGYQVIDYRMAKKADTDSRE</sequence>
<dbReference type="Pfam" id="PF00583">
    <property type="entry name" value="Acetyltransf_1"/>
    <property type="match status" value="1"/>
</dbReference>